<accession>A0ABR8AKV9</accession>
<dbReference type="Proteomes" id="UP000658514">
    <property type="component" value="Unassembled WGS sequence"/>
</dbReference>
<gene>
    <name evidence="1" type="ORF">H6G24_35315</name>
</gene>
<evidence type="ECO:0000313" key="1">
    <source>
        <dbReference type="EMBL" id="MBD2200657.1"/>
    </source>
</evidence>
<organism evidence="1 2">
    <name type="scientific">Calothrix parietina FACHB-288</name>
    <dbReference type="NCBI Taxonomy" id="2692896"/>
    <lineage>
        <taxon>Bacteria</taxon>
        <taxon>Bacillati</taxon>
        <taxon>Cyanobacteriota</taxon>
        <taxon>Cyanophyceae</taxon>
        <taxon>Nostocales</taxon>
        <taxon>Calotrichaceae</taxon>
        <taxon>Calothrix</taxon>
    </lineage>
</organism>
<reference evidence="1 2" key="1">
    <citation type="journal article" date="2020" name="ISME J.">
        <title>Comparative genomics reveals insights into cyanobacterial evolution and habitat adaptation.</title>
        <authorList>
            <person name="Chen M.Y."/>
            <person name="Teng W.K."/>
            <person name="Zhao L."/>
            <person name="Hu C.X."/>
            <person name="Zhou Y.K."/>
            <person name="Han B.P."/>
            <person name="Song L.R."/>
            <person name="Shu W.S."/>
        </authorList>
    </citation>
    <scope>NUCLEOTIDE SEQUENCE [LARGE SCALE GENOMIC DNA]</scope>
    <source>
        <strain evidence="1 2">FACHB-288</strain>
    </source>
</reference>
<dbReference type="RefSeq" id="WP_190551822.1">
    <property type="nucleotide sequence ID" value="NZ_CAWPNO010000005.1"/>
</dbReference>
<proteinExistence type="predicted"/>
<dbReference type="EMBL" id="JACJQH010000102">
    <property type="protein sequence ID" value="MBD2200657.1"/>
    <property type="molecule type" value="Genomic_DNA"/>
</dbReference>
<dbReference type="Pfam" id="PF13455">
    <property type="entry name" value="MUG113"/>
    <property type="match status" value="1"/>
</dbReference>
<keyword evidence="2" id="KW-1185">Reference proteome</keyword>
<comment type="caution">
    <text evidence="1">The sequence shown here is derived from an EMBL/GenBank/DDBJ whole genome shotgun (WGS) entry which is preliminary data.</text>
</comment>
<protein>
    <submittedName>
        <fullName evidence="1">GIY-YIG nuclease family protein</fullName>
    </submittedName>
</protein>
<sequence length="179" mass="21045">MDTEITIHDIKIEREGWVYLLWAQGTNRYKIGRSINPVIRHQTINNQSPYPLIMLDCFWTIDAVNDEKLYHEQNNSRRVHGEWFEVDDNCLNELNLNRSQATFFSFFSCHDSPYFYCVPSPTISLLFNTSLKYLNAFFGREIHAHVLDLLLTTYRSATSREDFIYILPSVPSTVTIGYY</sequence>
<name>A0ABR8AKV9_9CYAN</name>
<evidence type="ECO:0000313" key="2">
    <source>
        <dbReference type="Proteomes" id="UP000658514"/>
    </source>
</evidence>